<dbReference type="PIRSF" id="PIRSF002401">
    <property type="entry name" value="GTP_bd_Obg/CgtA"/>
    <property type="match status" value="1"/>
</dbReference>
<dbReference type="CDD" id="cd01898">
    <property type="entry name" value="Obg"/>
    <property type="match status" value="1"/>
</dbReference>
<sequence>MFVDRAEINIVSGKGGNGAVTFRREPFVPEGGPDGGDGGNGGSVIFEADNNLRTLMDFKYKRVYKAESGQDGMRRKRFGKKGQDLIIHVPVGTLIIDKETGLLMKDMKNPGDRLVAAKGGKGGKGNVHFKNSVRQAPNFAEAGALAKERTVILELKLIADVGLLGFPNVGKSTLLSVATSAKPKIANYHFTTIDPNLGVVNIHDKSFVMADIAGIIEGAHMGFGLGIRFLKHIERTKMLIHVIDVSGSEGRNPIEDYKKINAELEQYDPSLLKKPQIIAANKIDLVEDEEALNAFMDFMEKEGRDVFPISAATRQGVEELLNETLNRIENYIPPEEDEIELFDFEKDEYDADYKKLEAFVAEDGAYELTGGQLLKIFRSTNFTDVGSMRYLYRYIVNKGGIDMLKELGLQEGDTVRIEDYEFEYYDD</sequence>
<dbReference type="NCBIfam" id="TIGR03595">
    <property type="entry name" value="Obg_CgtA_exten"/>
    <property type="match status" value="1"/>
</dbReference>
<dbReference type="NCBIfam" id="TIGR00231">
    <property type="entry name" value="small_GTP"/>
    <property type="match status" value="1"/>
</dbReference>
<keyword evidence="5 9" id="KW-0547">Nucleotide-binding</keyword>
<dbReference type="Gene3D" id="3.30.300.350">
    <property type="entry name" value="GTP-binding protein OBG, C-terminal domain"/>
    <property type="match status" value="1"/>
</dbReference>
<evidence type="ECO:0000256" key="5">
    <source>
        <dbReference type="ARBA" id="ARBA00022741"/>
    </source>
</evidence>
<reference evidence="13 14" key="1">
    <citation type="submission" date="2019-08" db="EMBL/GenBank/DDBJ databases">
        <title>In-depth cultivation of the pig gut microbiome towards novel bacterial diversity and tailored functional studies.</title>
        <authorList>
            <person name="Wylensek D."/>
            <person name="Hitch T.C.A."/>
            <person name="Clavel T."/>
        </authorList>
    </citation>
    <scope>NUCLEOTIDE SEQUENCE [LARGE SCALE GENOMIC DNA]</scope>
    <source>
        <strain evidence="13 14">WCA-MUC-591-APC-4B</strain>
    </source>
</reference>
<name>A0A6N7XI08_9FIRM</name>
<dbReference type="PROSITE" id="PS51710">
    <property type="entry name" value="G_OBG"/>
    <property type="match status" value="1"/>
</dbReference>
<dbReference type="Gene3D" id="2.70.210.12">
    <property type="entry name" value="GTP1/OBG domain"/>
    <property type="match status" value="1"/>
</dbReference>
<gene>
    <name evidence="13" type="primary">obgE</name>
    <name evidence="9" type="synonym">obg</name>
    <name evidence="13" type="ORF">FYJ65_06040</name>
</gene>
<feature type="domain" description="Obg" evidence="12">
    <location>
        <begin position="1"/>
        <end position="158"/>
    </location>
</feature>
<dbReference type="InterPro" id="IPR006169">
    <property type="entry name" value="GTP1_OBG_dom"/>
</dbReference>
<dbReference type="GO" id="GO:0005525">
    <property type="term" value="F:GTP binding"/>
    <property type="evidence" value="ECO:0007669"/>
    <property type="project" value="UniProtKB-UniRule"/>
</dbReference>
<dbReference type="SUPFAM" id="SSF52540">
    <property type="entry name" value="P-loop containing nucleoside triphosphate hydrolases"/>
    <property type="match status" value="1"/>
</dbReference>
<evidence type="ECO:0000256" key="4">
    <source>
        <dbReference type="ARBA" id="ARBA00022723"/>
    </source>
</evidence>
<comment type="caution">
    <text evidence="13">The sequence shown here is derived from an EMBL/GenBank/DDBJ whole genome shotgun (WGS) entry which is preliminary data.</text>
</comment>
<dbReference type="InterPro" id="IPR045086">
    <property type="entry name" value="OBG_GTPase"/>
</dbReference>
<comment type="cofactor">
    <cofactor evidence="1 9">
        <name>Mg(2+)</name>
        <dbReference type="ChEBI" id="CHEBI:18420"/>
    </cofactor>
</comment>
<feature type="domain" description="OCT" evidence="11">
    <location>
        <begin position="345"/>
        <end position="426"/>
    </location>
</feature>
<dbReference type="InterPro" id="IPR036726">
    <property type="entry name" value="GTP1_OBG_dom_sf"/>
</dbReference>
<keyword evidence="14" id="KW-1185">Reference proteome</keyword>
<feature type="binding site" evidence="9">
    <location>
        <begin position="310"/>
        <end position="312"/>
    </location>
    <ligand>
        <name>GTP</name>
        <dbReference type="ChEBI" id="CHEBI:37565"/>
    </ligand>
</feature>
<dbReference type="EC" id="3.6.5.-" evidence="9"/>
<feature type="binding site" evidence="9">
    <location>
        <begin position="281"/>
        <end position="284"/>
    </location>
    <ligand>
        <name>GTP</name>
        <dbReference type="ChEBI" id="CHEBI:37565"/>
    </ligand>
</feature>
<dbReference type="InterPro" id="IPR015349">
    <property type="entry name" value="OCT_dom"/>
</dbReference>
<dbReference type="NCBIfam" id="NF008954">
    <property type="entry name" value="PRK12296.1"/>
    <property type="match status" value="1"/>
</dbReference>
<feature type="binding site" evidence="9">
    <location>
        <position position="172"/>
    </location>
    <ligand>
        <name>Mg(2+)</name>
        <dbReference type="ChEBI" id="CHEBI:18420"/>
    </ligand>
</feature>
<evidence type="ECO:0000256" key="7">
    <source>
        <dbReference type="ARBA" id="ARBA00022842"/>
    </source>
</evidence>
<keyword evidence="8 9" id="KW-0342">GTP-binding</keyword>
<feature type="domain" description="OBG-type G" evidence="10">
    <location>
        <begin position="159"/>
        <end position="329"/>
    </location>
</feature>
<evidence type="ECO:0000313" key="14">
    <source>
        <dbReference type="Proteomes" id="UP000469424"/>
    </source>
</evidence>
<dbReference type="Pfam" id="PF01926">
    <property type="entry name" value="MMR_HSR1"/>
    <property type="match status" value="1"/>
</dbReference>
<dbReference type="GO" id="GO:0005737">
    <property type="term" value="C:cytoplasm"/>
    <property type="evidence" value="ECO:0007669"/>
    <property type="project" value="UniProtKB-SubCell"/>
</dbReference>
<dbReference type="Gene3D" id="3.40.50.300">
    <property type="entry name" value="P-loop containing nucleotide triphosphate hydrolases"/>
    <property type="match status" value="1"/>
</dbReference>
<evidence type="ECO:0000259" key="12">
    <source>
        <dbReference type="PROSITE" id="PS51883"/>
    </source>
</evidence>
<comment type="caution">
    <text evidence="9">Lacks conserved residue(s) required for the propagation of feature annotation.</text>
</comment>
<dbReference type="PANTHER" id="PTHR11702">
    <property type="entry name" value="DEVELOPMENTALLY REGULATED GTP-BINDING PROTEIN-RELATED"/>
    <property type="match status" value="1"/>
</dbReference>
<evidence type="ECO:0000259" key="11">
    <source>
        <dbReference type="PROSITE" id="PS51881"/>
    </source>
</evidence>
<dbReference type="HAMAP" id="MF_01454">
    <property type="entry name" value="GTPase_Obg"/>
    <property type="match status" value="1"/>
</dbReference>
<dbReference type="GO" id="GO:0000287">
    <property type="term" value="F:magnesium ion binding"/>
    <property type="evidence" value="ECO:0007669"/>
    <property type="project" value="InterPro"/>
</dbReference>
<dbReference type="PROSITE" id="PS51883">
    <property type="entry name" value="OBG"/>
    <property type="match status" value="1"/>
</dbReference>
<dbReference type="NCBIfam" id="NF008955">
    <property type="entry name" value="PRK12297.1"/>
    <property type="match status" value="1"/>
</dbReference>
<comment type="subcellular location">
    <subcellularLocation>
        <location evidence="9">Cytoplasm</location>
    </subcellularLocation>
</comment>
<keyword evidence="6 9" id="KW-0378">Hydrolase</keyword>
<dbReference type="EMBL" id="VUNA01000010">
    <property type="protein sequence ID" value="MST70898.1"/>
    <property type="molecule type" value="Genomic_DNA"/>
</dbReference>
<evidence type="ECO:0000256" key="6">
    <source>
        <dbReference type="ARBA" id="ARBA00022801"/>
    </source>
</evidence>
<dbReference type="SUPFAM" id="SSF102741">
    <property type="entry name" value="Obg GTP-binding protein C-terminal domain"/>
    <property type="match status" value="1"/>
</dbReference>
<feature type="binding site" evidence="9">
    <location>
        <begin position="190"/>
        <end position="194"/>
    </location>
    <ligand>
        <name>GTP</name>
        <dbReference type="ChEBI" id="CHEBI:37565"/>
    </ligand>
</feature>
<evidence type="ECO:0000256" key="1">
    <source>
        <dbReference type="ARBA" id="ARBA00001946"/>
    </source>
</evidence>
<evidence type="ECO:0000256" key="9">
    <source>
        <dbReference type="HAMAP-Rule" id="MF_01454"/>
    </source>
</evidence>
<dbReference type="RefSeq" id="WP_154554460.1">
    <property type="nucleotide sequence ID" value="NZ_VUNA01000010.1"/>
</dbReference>
<dbReference type="GO" id="GO:0003924">
    <property type="term" value="F:GTPase activity"/>
    <property type="evidence" value="ECO:0007669"/>
    <property type="project" value="UniProtKB-UniRule"/>
</dbReference>
<dbReference type="PROSITE" id="PS51881">
    <property type="entry name" value="OCT"/>
    <property type="match status" value="1"/>
</dbReference>
<evidence type="ECO:0000313" key="13">
    <source>
        <dbReference type="EMBL" id="MST70898.1"/>
    </source>
</evidence>
<dbReference type="NCBIfam" id="TIGR02729">
    <property type="entry name" value="Obg_CgtA"/>
    <property type="match status" value="1"/>
</dbReference>
<keyword evidence="7 9" id="KW-0460">Magnesium</keyword>
<feature type="binding site" evidence="9">
    <location>
        <begin position="165"/>
        <end position="172"/>
    </location>
    <ligand>
        <name>GTP</name>
        <dbReference type="ChEBI" id="CHEBI:37565"/>
    </ligand>
</feature>
<evidence type="ECO:0000256" key="3">
    <source>
        <dbReference type="ARBA" id="ARBA00022490"/>
    </source>
</evidence>
<evidence type="ECO:0000256" key="8">
    <source>
        <dbReference type="ARBA" id="ARBA00023134"/>
    </source>
</evidence>
<comment type="function">
    <text evidence="9">An essential GTPase which binds GTP, GDP and possibly (p)ppGpp with moderate affinity, with high nucleotide exchange rates and a fairly low GTP hydrolysis rate. Plays a role in control of the cell cycle, stress response, ribosome biogenesis and in those bacteria that undergo differentiation, in morphogenesis control.</text>
</comment>
<dbReference type="GO" id="GO:0042254">
    <property type="term" value="P:ribosome biogenesis"/>
    <property type="evidence" value="ECO:0007669"/>
    <property type="project" value="UniProtKB-UniRule"/>
</dbReference>
<dbReference type="FunFam" id="2.70.210.12:FF:000001">
    <property type="entry name" value="GTPase Obg"/>
    <property type="match status" value="1"/>
</dbReference>
<comment type="subunit">
    <text evidence="9">Monomer.</text>
</comment>
<dbReference type="NCBIfam" id="NF008956">
    <property type="entry name" value="PRK12299.1"/>
    <property type="match status" value="1"/>
</dbReference>
<dbReference type="PANTHER" id="PTHR11702:SF31">
    <property type="entry name" value="MITOCHONDRIAL RIBOSOME-ASSOCIATED GTPASE 2"/>
    <property type="match status" value="1"/>
</dbReference>
<protein>
    <recommendedName>
        <fullName evidence="9">GTPase Obg</fullName>
        <ecNumber evidence="9">3.6.5.-</ecNumber>
    </recommendedName>
    <alternativeName>
        <fullName evidence="9">GTP-binding protein Obg</fullName>
    </alternativeName>
</protein>
<keyword evidence="4 9" id="KW-0479">Metal-binding</keyword>
<organism evidence="13 14">
    <name type="scientific">Mogibacterium kristiansenii</name>
    <dbReference type="NCBI Taxonomy" id="2606708"/>
    <lineage>
        <taxon>Bacteria</taxon>
        <taxon>Bacillati</taxon>
        <taxon>Bacillota</taxon>
        <taxon>Clostridia</taxon>
        <taxon>Peptostreptococcales</taxon>
        <taxon>Anaerovoracaceae</taxon>
        <taxon>Mogibacterium</taxon>
    </lineage>
</organism>
<feature type="binding site" evidence="9">
    <location>
        <position position="192"/>
    </location>
    <ligand>
        <name>Mg(2+)</name>
        <dbReference type="ChEBI" id="CHEBI:18420"/>
    </ligand>
</feature>
<dbReference type="InterPro" id="IPR036346">
    <property type="entry name" value="GTP-bd_prot_GTP1/OBG_C_sf"/>
</dbReference>
<dbReference type="Pfam" id="PF09269">
    <property type="entry name" value="DUF1967"/>
    <property type="match status" value="1"/>
</dbReference>
<dbReference type="InterPro" id="IPR006073">
    <property type="entry name" value="GTP-bd"/>
</dbReference>
<dbReference type="InterPro" id="IPR031167">
    <property type="entry name" value="G_OBG"/>
</dbReference>
<dbReference type="InterPro" id="IPR014100">
    <property type="entry name" value="GTP-bd_Obg/CgtA"/>
</dbReference>
<dbReference type="Proteomes" id="UP000469424">
    <property type="component" value="Unassembled WGS sequence"/>
</dbReference>
<dbReference type="AlphaFoldDB" id="A0A6N7XI08"/>
<dbReference type="Pfam" id="PF01018">
    <property type="entry name" value="GTP1_OBG"/>
    <property type="match status" value="1"/>
</dbReference>
<keyword evidence="3 9" id="KW-0963">Cytoplasm</keyword>
<accession>A0A6N7XI08</accession>
<evidence type="ECO:0000256" key="2">
    <source>
        <dbReference type="ARBA" id="ARBA00007699"/>
    </source>
</evidence>
<dbReference type="InterPro" id="IPR005225">
    <property type="entry name" value="Small_GTP-bd"/>
</dbReference>
<dbReference type="SUPFAM" id="SSF82051">
    <property type="entry name" value="Obg GTP-binding protein N-terminal domain"/>
    <property type="match status" value="1"/>
</dbReference>
<dbReference type="PRINTS" id="PR00326">
    <property type="entry name" value="GTP1OBG"/>
</dbReference>
<comment type="similarity">
    <text evidence="2 9">Belongs to the TRAFAC class OBG-HflX-like GTPase superfamily. OBG GTPase family.</text>
</comment>
<proteinExistence type="inferred from homology"/>
<evidence type="ECO:0000259" key="10">
    <source>
        <dbReference type="PROSITE" id="PS51710"/>
    </source>
</evidence>
<dbReference type="InterPro" id="IPR027417">
    <property type="entry name" value="P-loop_NTPase"/>
</dbReference>